<feature type="compositionally biased region" description="Low complexity" evidence="1">
    <location>
        <begin position="196"/>
        <end position="208"/>
    </location>
</feature>
<feature type="compositionally biased region" description="Low complexity" evidence="1">
    <location>
        <begin position="387"/>
        <end position="401"/>
    </location>
</feature>
<evidence type="ECO:0000313" key="3">
    <source>
        <dbReference type="WBParaSite" id="maker-unitig_26000-snap-gene-0.2-mRNA-1"/>
    </source>
</evidence>
<dbReference type="Proteomes" id="UP000095280">
    <property type="component" value="Unplaced"/>
</dbReference>
<dbReference type="WBParaSite" id="maker-unitig_26000-snap-gene-0.2-mRNA-1">
    <property type="protein sequence ID" value="maker-unitig_26000-snap-gene-0.2-mRNA-1"/>
    <property type="gene ID" value="maker-unitig_26000-snap-gene-0.2"/>
</dbReference>
<name>A0A1I8FA83_9PLAT</name>
<organism evidence="2 3">
    <name type="scientific">Macrostomum lignano</name>
    <dbReference type="NCBI Taxonomy" id="282301"/>
    <lineage>
        <taxon>Eukaryota</taxon>
        <taxon>Metazoa</taxon>
        <taxon>Spiralia</taxon>
        <taxon>Lophotrochozoa</taxon>
        <taxon>Platyhelminthes</taxon>
        <taxon>Rhabditophora</taxon>
        <taxon>Macrostomorpha</taxon>
        <taxon>Macrostomida</taxon>
        <taxon>Macrostomidae</taxon>
        <taxon>Macrostomum</taxon>
    </lineage>
</organism>
<feature type="region of interest" description="Disordered" evidence="1">
    <location>
        <begin position="183"/>
        <end position="208"/>
    </location>
</feature>
<evidence type="ECO:0000313" key="2">
    <source>
        <dbReference type="Proteomes" id="UP000095280"/>
    </source>
</evidence>
<feature type="region of interest" description="Disordered" evidence="1">
    <location>
        <begin position="125"/>
        <end position="145"/>
    </location>
</feature>
<accession>A0A1I8FA83</accession>
<keyword evidence="2" id="KW-1185">Reference proteome</keyword>
<reference evidence="3" key="1">
    <citation type="submission" date="2016-11" db="UniProtKB">
        <authorList>
            <consortium name="WormBaseParasite"/>
        </authorList>
    </citation>
    <scope>IDENTIFICATION</scope>
</reference>
<dbReference type="AlphaFoldDB" id="A0A1I8FA83"/>
<feature type="region of interest" description="Disordered" evidence="1">
    <location>
        <begin position="387"/>
        <end position="407"/>
    </location>
</feature>
<sequence>MDNGGPLSNGPNVQCSALSNAPCPTCPPSTRQRIQSVDCWQNLEDWQLPSVLYFLVYHKRRFRFAKNASRNAPAGDPNVTMANAERQLALYFQEKRPHIAKLLGANKLDDLSFESKARLLRRDMKYEPQQSAQDDTGQVPSTAASTRAIGDISTWTITDCTGSGLAKAAPAVSAVAALEGGGHRAASETGGGGSSNGSSAGGQSSNSSHQVYEIVNENERDMGVFLQSCLLELVIDEMKQGCHLHGNEELHPVRLIRMERLHCRELRLARKEPAQAAARILARIAAHLLLLLLLLPANSAQQQFPVNTALQLLLRPARPAIDRWPSRDPRQQQQITQPPYAPQTATDFVAPADRQQMQLPQQQQFVANSPASGYCPPESMHYLSASPPWQQQPPAASSAAPGIQVQPQQYPIPNGGPCPATTPPVTISIQPGSRRRFAYSPARWPTSAAGRCAASGHSMRPDQWHQAWLDRQQLSWIQDQRGLSLRLFIIIILSNSSSSRLRLHHRQLARITAEQPAQNGRRKIQRIMQIGQSAGLGTAADAARSTAAFSAAFASS</sequence>
<protein>
    <submittedName>
        <fullName evidence="3">Clr5 domain-containing protein</fullName>
    </submittedName>
</protein>
<evidence type="ECO:0000256" key="1">
    <source>
        <dbReference type="SAM" id="MobiDB-lite"/>
    </source>
</evidence>
<feature type="compositionally biased region" description="Polar residues" evidence="1">
    <location>
        <begin position="128"/>
        <end position="145"/>
    </location>
</feature>
<proteinExistence type="predicted"/>